<dbReference type="RefSeq" id="WP_098484972.1">
    <property type="nucleotide sequence ID" value="NZ_PDJI01000004.1"/>
</dbReference>
<feature type="transmembrane region" description="Helical" evidence="1">
    <location>
        <begin position="17"/>
        <end position="39"/>
    </location>
</feature>
<dbReference type="OrthoDB" id="5147232at2"/>
<reference evidence="2 3" key="1">
    <citation type="submission" date="2017-10" db="EMBL/GenBank/DDBJ databases">
        <title>Sequencing the genomes of 1000 actinobacteria strains.</title>
        <authorList>
            <person name="Klenk H.-P."/>
        </authorList>
    </citation>
    <scope>NUCLEOTIDE SEQUENCE [LARGE SCALE GENOMIC DNA]</scope>
    <source>
        <strain evidence="2 3">DSM 21838</strain>
    </source>
</reference>
<protein>
    <submittedName>
        <fullName evidence="2">Uncharacterized protein</fullName>
    </submittedName>
</protein>
<accession>A0A2A9EQJ7</accession>
<keyword evidence="1" id="KW-1133">Transmembrane helix</keyword>
<dbReference type="Proteomes" id="UP000222106">
    <property type="component" value="Unassembled WGS sequence"/>
</dbReference>
<comment type="caution">
    <text evidence="2">The sequence shown here is derived from an EMBL/GenBank/DDBJ whole genome shotgun (WGS) entry which is preliminary data.</text>
</comment>
<evidence type="ECO:0000256" key="1">
    <source>
        <dbReference type="SAM" id="Phobius"/>
    </source>
</evidence>
<keyword evidence="1" id="KW-0812">Transmembrane</keyword>
<proteinExistence type="predicted"/>
<keyword evidence="3" id="KW-1185">Reference proteome</keyword>
<sequence length="150" mass="15853">MDGLTGESRDRVRAMSLWLVTAIVLAGVAVGLYALVVGFDKVDPAPVSRVAEVAPRGLLVEYVGGSPGCGDPHRVEVSESEDEVVLAAYVVVRHGTRLTASCDDEGVPMLQTVRLAAPLGHRVVRDATRPQLTVPVTEDATDLLGQRGRG</sequence>
<dbReference type="AlphaFoldDB" id="A0A2A9EQJ7"/>
<name>A0A2A9EQJ7_9MICO</name>
<gene>
    <name evidence="2" type="ORF">ATJ97_3716</name>
</gene>
<evidence type="ECO:0000313" key="3">
    <source>
        <dbReference type="Proteomes" id="UP000222106"/>
    </source>
</evidence>
<evidence type="ECO:0000313" key="2">
    <source>
        <dbReference type="EMBL" id="PFG41168.1"/>
    </source>
</evidence>
<dbReference type="EMBL" id="PDJI01000004">
    <property type="protein sequence ID" value="PFG41168.1"/>
    <property type="molecule type" value="Genomic_DNA"/>
</dbReference>
<keyword evidence="1" id="KW-0472">Membrane</keyword>
<organism evidence="2 3">
    <name type="scientific">Georgenia soli</name>
    <dbReference type="NCBI Taxonomy" id="638953"/>
    <lineage>
        <taxon>Bacteria</taxon>
        <taxon>Bacillati</taxon>
        <taxon>Actinomycetota</taxon>
        <taxon>Actinomycetes</taxon>
        <taxon>Micrococcales</taxon>
        <taxon>Bogoriellaceae</taxon>
        <taxon>Georgenia</taxon>
    </lineage>
</organism>